<evidence type="ECO:0008006" key="3">
    <source>
        <dbReference type="Google" id="ProtNLM"/>
    </source>
</evidence>
<organism evidence="2">
    <name type="scientific">Desulfatirhabdium butyrativorans</name>
    <dbReference type="NCBI Taxonomy" id="340467"/>
    <lineage>
        <taxon>Bacteria</taxon>
        <taxon>Pseudomonadati</taxon>
        <taxon>Thermodesulfobacteriota</taxon>
        <taxon>Desulfobacteria</taxon>
        <taxon>Desulfobacterales</taxon>
        <taxon>Desulfatirhabdiaceae</taxon>
        <taxon>Desulfatirhabdium</taxon>
    </lineage>
</organism>
<accession>A0A7C4RUI8</accession>
<sequence length="171" mass="18970">MKSRFCLIFVLTIAMATTTLALAETNHRLGVGAQYWTVVNSIDAEHINKEGFSGIVSYQLIPTSMLKFELDLEVAPDGIIIPDKTAYAPQAYVIVGKGIYAALGIGIWYANDKFMDEPFYALRAGVDLEVLPSVFLDINANYRFARWDYEAIKGDISGDTVTLGTMLRVEF</sequence>
<evidence type="ECO:0000313" key="2">
    <source>
        <dbReference type="EMBL" id="HGU34522.1"/>
    </source>
</evidence>
<name>A0A7C4RUI8_9BACT</name>
<comment type="caution">
    <text evidence="2">The sequence shown here is derived from an EMBL/GenBank/DDBJ whole genome shotgun (WGS) entry which is preliminary data.</text>
</comment>
<dbReference type="EMBL" id="DSUH01000385">
    <property type="protein sequence ID" value="HGU34522.1"/>
    <property type="molecule type" value="Genomic_DNA"/>
</dbReference>
<dbReference type="SUPFAM" id="SSF56925">
    <property type="entry name" value="OMPA-like"/>
    <property type="match status" value="1"/>
</dbReference>
<dbReference type="InterPro" id="IPR011250">
    <property type="entry name" value="OMP/PagP_B-barrel"/>
</dbReference>
<evidence type="ECO:0000256" key="1">
    <source>
        <dbReference type="SAM" id="SignalP"/>
    </source>
</evidence>
<protein>
    <recommendedName>
        <fullName evidence="3">Outer membrane protein beta-barrel domain-containing protein</fullName>
    </recommendedName>
</protein>
<feature type="signal peptide" evidence="1">
    <location>
        <begin position="1"/>
        <end position="23"/>
    </location>
</feature>
<dbReference type="AlphaFoldDB" id="A0A7C4RUI8"/>
<feature type="chain" id="PRO_5028211736" description="Outer membrane protein beta-barrel domain-containing protein" evidence="1">
    <location>
        <begin position="24"/>
        <end position="171"/>
    </location>
</feature>
<reference evidence="2" key="1">
    <citation type="journal article" date="2020" name="mSystems">
        <title>Genome- and Community-Level Interaction Insights into Carbon Utilization and Element Cycling Functions of Hydrothermarchaeota in Hydrothermal Sediment.</title>
        <authorList>
            <person name="Zhou Z."/>
            <person name="Liu Y."/>
            <person name="Xu W."/>
            <person name="Pan J."/>
            <person name="Luo Z.H."/>
            <person name="Li M."/>
        </authorList>
    </citation>
    <scope>NUCLEOTIDE SEQUENCE [LARGE SCALE GENOMIC DNA]</scope>
    <source>
        <strain evidence="2">SpSt-477</strain>
    </source>
</reference>
<keyword evidence="1" id="KW-0732">Signal</keyword>
<gene>
    <name evidence="2" type="ORF">ENS29_17000</name>
</gene>
<proteinExistence type="predicted"/>